<dbReference type="SUPFAM" id="SSF52949">
    <property type="entry name" value="Macro domain-like"/>
    <property type="match status" value="1"/>
</dbReference>
<dbReference type="PANTHER" id="PTHR35596">
    <property type="entry name" value="DUF2263 DOMAIN-CONTAINING PROTEIN"/>
    <property type="match status" value="1"/>
</dbReference>
<dbReference type="PIRSF" id="PIRSF014899">
    <property type="entry name" value="UCP014899"/>
    <property type="match status" value="1"/>
</dbReference>
<name>A0A1V0SBV4_9VIRU</name>
<evidence type="ECO:0000259" key="1">
    <source>
        <dbReference type="Pfam" id="PF10021"/>
    </source>
</evidence>
<accession>A0A1V0SBV4</accession>
<dbReference type="PANTHER" id="PTHR35596:SF1">
    <property type="entry name" value="MICROBIAL-TYPE PARG CATALYTIC DOMAIN-CONTAINING PROTEIN"/>
    <property type="match status" value="1"/>
</dbReference>
<proteinExistence type="predicted"/>
<dbReference type="Pfam" id="PF10021">
    <property type="entry name" value="PARG_cat_microb"/>
    <property type="match status" value="1"/>
</dbReference>
<evidence type="ECO:0000313" key="2">
    <source>
        <dbReference type="EMBL" id="ARF09195.1"/>
    </source>
</evidence>
<gene>
    <name evidence="2" type="ORF">Catovirus_2_144</name>
</gene>
<dbReference type="InterPro" id="IPR019261">
    <property type="entry name" value="PARG_cat_microbial"/>
</dbReference>
<dbReference type="InterPro" id="IPR043472">
    <property type="entry name" value="Macro_dom-like"/>
</dbReference>
<feature type="domain" description="Microbial-type PARG catalytic" evidence="1">
    <location>
        <begin position="25"/>
        <end position="130"/>
    </location>
</feature>
<dbReference type="EMBL" id="KY684084">
    <property type="protein sequence ID" value="ARF09195.1"/>
    <property type="molecule type" value="Genomic_DNA"/>
</dbReference>
<dbReference type="InterPro" id="IPR012664">
    <property type="entry name" value="CHP02452"/>
</dbReference>
<reference evidence="2" key="1">
    <citation type="journal article" date="2017" name="Science">
        <title>Giant viruses with an expanded complement of translation system components.</title>
        <authorList>
            <person name="Schulz F."/>
            <person name="Yutin N."/>
            <person name="Ivanova N.N."/>
            <person name="Ortega D.R."/>
            <person name="Lee T.K."/>
            <person name="Vierheilig J."/>
            <person name="Daims H."/>
            <person name="Horn M."/>
            <person name="Wagner M."/>
            <person name="Jensen G.J."/>
            <person name="Kyrpides N.C."/>
            <person name="Koonin E.V."/>
            <person name="Woyke T."/>
        </authorList>
    </citation>
    <scope>NUCLEOTIDE SEQUENCE</scope>
    <source>
        <strain evidence="2">CTV1</strain>
    </source>
</reference>
<protein>
    <recommendedName>
        <fullName evidence="1">Microbial-type PARG catalytic domain-containing protein</fullName>
    </recommendedName>
</protein>
<organism evidence="2">
    <name type="scientific">Catovirus CTV1</name>
    <dbReference type="NCBI Taxonomy" id="1977631"/>
    <lineage>
        <taxon>Viruses</taxon>
        <taxon>Varidnaviria</taxon>
        <taxon>Bamfordvirae</taxon>
        <taxon>Nucleocytoviricota</taxon>
        <taxon>Megaviricetes</taxon>
        <taxon>Imitervirales</taxon>
        <taxon>Mimiviridae</taxon>
        <taxon>Klosneuvirinae</taxon>
        <taxon>Catovirus</taxon>
    </lineage>
</organism>
<sequence>MSKFQLVKIYQDTQKICSSFKTKPSRLYDISKLNVDLNNNDINVYDNCLIEIENEDTLDMAIRCKQKNLSPLVLNMASDFVPGGGVHKGSSAQEECIFRRTNAYQTHPIEWYPMRFNDAIYSPKVTIVKDNKYNKLKYYEDISMIAIAAIRKPYLINGKYTQQDYQIMYNKIKAIFEIAIINKHDSLVLGALGCGAFYNPPDEVARIFKILVEKYKKYFKYIGFAVLITKYTDNNNYNYFKNIFV</sequence>
<dbReference type="Gene3D" id="3.40.220.10">
    <property type="entry name" value="Leucine Aminopeptidase, subunit E, domain 1"/>
    <property type="match status" value="1"/>
</dbReference>
<dbReference type="NCBIfam" id="TIGR02452">
    <property type="entry name" value="TIGR02452 family protein"/>
    <property type="match status" value="1"/>
</dbReference>